<name>A0ABQ3S6L1_9ACTN</name>
<feature type="domain" description="ANTAR" evidence="5">
    <location>
        <begin position="24"/>
        <end position="85"/>
    </location>
</feature>
<evidence type="ECO:0000313" key="6">
    <source>
        <dbReference type="EMBL" id="GHI63741.1"/>
    </source>
</evidence>
<dbReference type="GeneID" id="91473211"/>
<dbReference type="Gene3D" id="2.10.70.100">
    <property type="match status" value="1"/>
</dbReference>
<feature type="region of interest" description="Disordered" evidence="4">
    <location>
        <begin position="88"/>
        <end position="117"/>
    </location>
</feature>
<evidence type="ECO:0000256" key="4">
    <source>
        <dbReference type="SAM" id="MobiDB-lite"/>
    </source>
</evidence>
<organism evidence="6 7">
    <name type="scientific">Streptomyces asoensis</name>
    <dbReference type="NCBI Taxonomy" id="249586"/>
    <lineage>
        <taxon>Bacteria</taxon>
        <taxon>Bacillati</taxon>
        <taxon>Actinomycetota</taxon>
        <taxon>Actinomycetes</taxon>
        <taxon>Kitasatosporales</taxon>
        <taxon>Streptomycetaceae</taxon>
        <taxon>Streptomyces</taxon>
    </lineage>
</organism>
<keyword evidence="2" id="KW-0805">Transcription regulation</keyword>
<dbReference type="SMART" id="SM00086">
    <property type="entry name" value="PAC"/>
    <property type="match status" value="1"/>
</dbReference>
<comment type="caution">
    <text evidence="6">The sequence shown here is derived from an EMBL/GenBank/DDBJ whole genome shotgun (WGS) entry which is preliminary data.</text>
</comment>
<dbReference type="SUPFAM" id="SSF55781">
    <property type="entry name" value="GAF domain-like"/>
    <property type="match status" value="1"/>
</dbReference>
<dbReference type="SUPFAM" id="SSF55785">
    <property type="entry name" value="PYP-like sensor domain (PAS domain)"/>
    <property type="match status" value="1"/>
</dbReference>
<dbReference type="InterPro" id="IPR029016">
    <property type="entry name" value="GAF-like_dom_sf"/>
</dbReference>
<evidence type="ECO:0000256" key="3">
    <source>
        <dbReference type="ARBA" id="ARBA00023163"/>
    </source>
</evidence>
<dbReference type="InterPro" id="IPR001610">
    <property type="entry name" value="PAC"/>
</dbReference>
<dbReference type="PANTHER" id="PTHR43156">
    <property type="entry name" value="STAGE II SPORULATION PROTEIN E-RELATED"/>
    <property type="match status" value="1"/>
</dbReference>
<dbReference type="SUPFAM" id="SSF81606">
    <property type="entry name" value="PP2C-like"/>
    <property type="match status" value="1"/>
</dbReference>
<dbReference type="EMBL" id="BNEB01000005">
    <property type="protein sequence ID" value="GHI63741.1"/>
    <property type="molecule type" value="Genomic_DNA"/>
</dbReference>
<dbReference type="InterPro" id="IPR036388">
    <property type="entry name" value="WH-like_DNA-bd_sf"/>
</dbReference>
<dbReference type="InterPro" id="IPR036457">
    <property type="entry name" value="PPM-type-like_dom_sf"/>
</dbReference>
<feature type="compositionally biased region" description="Pro residues" evidence="4">
    <location>
        <begin position="93"/>
        <end position="107"/>
    </location>
</feature>
<dbReference type="Gene3D" id="3.30.450.20">
    <property type="entry name" value="PAS domain"/>
    <property type="match status" value="1"/>
</dbReference>
<evidence type="ECO:0000259" key="5">
    <source>
        <dbReference type="PROSITE" id="PS50921"/>
    </source>
</evidence>
<keyword evidence="7" id="KW-1185">Reference proteome</keyword>
<keyword evidence="3" id="KW-0804">Transcription</keyword>
<gene>
    <name evidence="6" type="ORF">Saso_53910</name>
</gene>
<dbReference type="PROSITE" id="PS50921">
    <property type="entry name" value="ANTAR"/>
    <property type="match status" value="1"/>
</dbReference>
<dbReference type="Pfam" id="PF03861">
    <property type="entry name" value="ANTAR"/>
    <property type="match status" value="1"/>
</dbReference>
<dbReference type="Proteomes" id="UP000649259">
    <property type="component" value="Unassembled WGS sequence"/>
</dbReference>
<reference evidence="7" key="1">
    <citation type="submission" date="2023-07" db="EMBL/GenBank/DDBJ databases">
        <title>Whole genome shotgun sequence of Streptomyces cacaoi subsp. asoensis NBRC 13813.</title>
        <authorList>
            <person name="Komaki H."/>
            <person name="Tamura T."/>
        </authorList>
    </citation>
    <scope>NUCLEOTIDE SEQUENCE [LARGE SCALE GENOMIC DNA]</scope>
    <source>
        <strain evidence="7">NBRC 13813</strain>
    </source>
</reference>
<keyword evidence="1" id="KW-0378">Hydrolase</keyword>
<dbReference type="Gene3D" id="1.10.10.10">
    <property type="entry name" value="Winged helix-like DNA-binding domain superfamily/Winged helix DNA-binding domain"/>
    <property type="match status" value="1"/>
</dbReference>
<sequence>MTSEPALPADSGGVPDLAALARVVARQRAEMDRLQNMAATSAVLERAKGVVMARLGCSPDAAQEELQRRAGAGQRTLLEECWITLGTLTAQPSGPPEAGPADAPAPRPASASAPDEVDAVSLGRLSRALVRVGTPHDLARCLLERLADDVGADAVMIFSRLPGGGLELTGHAGLGEALADQWSRVPPMSGIAALDALATGRPCWLEDLRADGKRYQLIGDPPERWASRAWLPVVTGASADVALGVLRRREGAFPPRLREHLLAVAQLCAGPLRSFGTRPAPAEGAGKAAVQKVLDRLPVAAVLLTPLRSASRDVEDFRVDAATSVTSDAMGRSGRELVGLRFLECWPEVAHDPLWDGCLRVLAGEATYESEPFARQQIVSGVSELATYSARVAALEDGLVVSWVRHDPSDRQEQRLADVQRLGKLGWATWNLDTGEGNWSSQVFSILERDPARGVPPLPALPRLALPEDVPALARALGDVVRHGRSCDVPFRVVTRDGIRHLRVVCEAVTDSSGAPVEVHGFVQDLTAQRSAELALVASERAMLTQHGVLEAERLVAARLQDALLPLPKQPVRLAGLRVDIAYLPAQSGLSVGGDWFSAIELPDGDALFVVGDVAGHGMGAVASMALLRFTAKGMVITGSSLTGALARLNALLLHSHDPHGSATMVLARYSPRERLLEWAQAGHPPPLLVRDGEARYLERPFGMLLGAGDTPRYEAARCRLEPGDRLLFFTDGLVERPEESIDRGLERLAAAAAHRGAAGPAPLERLLGGLREPGGRDDVCVLDIQVPAPHAP</sequence>
<dbReference type="Gene3D" id="3.60.40.10">
    <property type="entry name" value="PPM-type phosphatase domain"/>
    <property type="match status" value="1"/>
</dbReference>
<dbReference type="SMART" id="SM01012">
    <property type="entry name" value="ANTAR"/>
    <property type="match status" value="1"/>
</dbReference>
<dbReference type="InterPro" id="IPR005561">
    <property type="entry name" value="ANTAR"/>
</dbReference>
<dbReference type="InterPro" id="IPR035965">
    <property type="entry name" value="PAS-like_dom_sf"/>
</dbReference>
<dbReference type="Gene3D" id="3.30.450.40">
    <property type="match status" value="1"/>
</dbReference>
<dbReference type="InterPro" id="IPR001932">
    <property type="entry name" value="PPM-type_phosphatase-like_dom"/>
</dbReference>
<protein>
    <submittedName>
        <fullName evidence="6">Transcription antitermination regulator</fullName>
    </submittedName>
</protein>
<evidence type="ECO:0000256" key="2">
    <source>
        <dbReference type="ARBA" id="ARBA00023015"/>
    </source>
</evidence>
<accession>A0ABQ3S6L1</accession>
<evidence type="ECO:0000256" key="1">
    <source>
        <dbReference type="ARBA" id="ARBA00022801"/>
    </source>
</evidence>
<dbReference type="RefSeq" id="WP_229901388.1">
    <property type="nucleotide sequence ID" value="NZ_BMSI01000010.1"/>
</dbReference>
<evidence type="ECO:0000313" key="7">
    <source>
        <dbReference type="Proteomes" id="UP000649259"/>
    </source>
</evidence>
<proteinExistence type="predicted"/>
<dbReference type="InterPro" id="IPR052016">
    <property type="entry name" value="Bact_Sigma-Reg"/>
</dbReference>
<dbReference type="PANTHER" id="PTHR43156:SF2">
    <property type="entry name" value="STAGE II SPORULATION PROTEIN E"/>
    <property type="match status" value="1"/>
</dbReference>
<dbReference type="Pfam" id="PF07228">
    <property type="entry name" value="SpoIIE"/>
    <property type="match status" value="1"/>
</dbReference>
<dbReference type="SMART" id="SM00331">
    <property type="entry name" value="PP2C_SIG"/>
    <property type="match status" value="1"/>
</dbReference>